<comment type="caution">
    <text evidence="2">The sequence shown here is derived from an EMBL/GenBank/DDBJ whole genome shotgun (WGS) entry which is preliminary data.</text>
</comment>
<feature type="compositionally biased region" description="Polar residues" evidence="1">
    <location>
        <begin position="175"/>
        <end position="187"/>
    </location>
</feature>
<accession>A0AAW1RIU1</accession>
<feature type="region of interest" description="Disordered" evidence="1">
    <location>
        <begin position="957"/>
        <end position="983"/>
    </location>
</feature>
<feature type="compositionally biased region" description="Low complexity" evidence="1">
    <location>
        <begin position="1894"/>
        <end position="1908"/>
    </location>
</feature>
<feature type="compositionally biased region" description="Polar residues" evidence="1">
    <location>
        <begin position="1372"/>
        <end position="1382"/>
    </location>
</feature>
<feature type="compositionally biased region" description="Basic and acidic residues" evidence="1">
    <location>
        <begin position="188"/>
        <end position="211"/>
    </location>
</feature>
<feature type="compositionally biased region" description="Low complexity" evidence="1">
    <location>
        <begin position="231"/>
        <end position="242"/>
    </location>
</feature>
<dbReference type="EMBL" id="JALJOS010000010">
    <property type="protein sequence ID" value="KAK9833677.1"/>
    <property type="molecule type" value="Genomic_DNA"/>
</dbReference>
<feature type="region of interest" description="Disordered" evidence="1">
    <location>
        <begin position="54"/>
        <end position="83"/>
    </location>
</feature>
<feature type="region of interest" description="Disordered" evidence="1">
    <location>
        <begin position="863"/>
        <end position="938"/>
    </location>
</feature>
<feature type="compositionally biased region" description="Basic and acidic residues" evidence="1">
    <location>
        <begin position="295"/>
        <end position="310"/>
    </location>
</feature>
<feature type="compositionally biased region" description="Polar residues" evidence="1">
    <location>
        <begin position="481"/>
        <end position="491"/>
    </location>
</feature>
<organism evidence="2 3">
    <name type="scientific">Apatococcus lobatus</name>
    <dbReference type="NCBI Taxonomy" id="904363"/>
    <lineage>
        <taxon>Eukaryota</taxon>
        <taxon>Viridiplantae</taxon>
        <taxon>Chlorophyta</taxon>
        <taxon>core chlorophytes</taxon>
        <taxon>Trebouxiophyceae</taxon>
        <taxon>Chlorellales</taxon>
        <taxon>Chlorellaceae</taxon>
        <taxon>Apatococcus</taxon>
    </lineage>
</organism>
<feature type="compositionally biased region" description="Polar residues" evidence="1">
    <location>
        <begin position="957"/>
        <end position="968"/>
    </location>
</feature>
<feature type="region of interest" description="Disordered" evidence="1">
    <location>
        <begin position="163"/>
        <end position="329"/>
    </location>
</feature>
<dbReference type="Proteomes" id="UP001438707">
    <property type="component" value="Unassembled WGS sequence"/>
</dbReference>
<evidence type="ECO:0000313" key="2">
    <source>
        <dbReference type="EMBL" id="KAK9833677.1"/>
    </source>
</evidence>
<proteinExistence type="predicted"/>
<feature type="region of interest" description="Disordered" evidence="1">
    <location>
        <begin position="1974"/>
        <end position="1994"/>
    </location>
</feature>
<feature type="region of interest" description="Disordered" evidence="1">
    <location>
        <begin position="2158"/>
        <end position="2179"/>
    </location>
</feature>
<feature type="compositionally biased region" description="Basic and acidic residues" evidence="1">
    <location>
        <begin position="909"/>
        <end position="918"/>
    </location>
</feature>
<feature type="region of interest" description="Disordered" evidence="1">
    <location>
        <begin position="1714"/>
        <end position="1767"/>
    </location>
</feature>
<feature type="region of interest" description="Disordered" evidence="1">
    <location>
        <begin position="1670"/>
        <end position="1699"/>
    </location>
</feature>
<gene>
    <name evidence="2" type="ORF">WJX74_002440</name>
</gene>
<keyword evidence="3" id="KW-1185">Reference proteome</keyword>
<feature type="region of interest" description="Disordered" evidence="1">
    <location>
        <begin position="1845"/>
        <end position="1880"/>
    </location>
</feature>
<feature type="region of interest" description="Disordered" evidence="1">
    <location>
        <begin position="1417"/>
        <end position="1442"/>
    </location>
</feature>
<feature type="region of interest" description="Disordered" evidence="1">
    <location>
        <begin position="1894"/>
        <end position="1924"/>
    </location>
</feature>
<feature type="region of interest" description="Disordered" evidence="1">
    <location>
        <begin position="1938"/>
        <end position="1962"/>
    </location>
</feature>
<sequence length="2508" mass="263830">MREALAELDQTRLSKLYPRQGKENLVQSLRKPPASCNLQQHLQQPHAYLATQDKHMRAQPAPSDALASKRASNGLSSKPHSRAVSLDQHHEPLIAPVAGGHANKQQIRNILRPSGSSDSAVPPSCSVQQQDFAALQLAADQSRPAEPNSSARHFLRLGRDEQHSTDLPALGGNGQALNTESKVVRQQQKSDSRKSTGQLLDHDGNLKEGRSNRLTSQPSSTTFTGHTNRHAPSAAALPQPALRDSAGRQGIASTIFTNPGGPVDDAAASRCRMPAPEQTVKQAARQKSAFSMPRQQDRRKGLRRDSERRGGSRAASMAGGRSHAAFSLPGNAKRSKVLAFMERRRAALARQMQREKRARQAATRRRVQSRRTAARHDRQQAHLQAAVLRPPIENPSWHASFSSHASHESSTPEEQTDQRPLPAQENLARSPSGRPQQEASQQISAKHKRPNRKPPVSRSGLKRQLSSSLPTGDTNMPGLLRQQSEKSTAASAIQRDTHAKEACGRHEQPEASLASVEPALSQPRADLHDATRMGQDVQPQSGGILGLRASADEFTSASHGGTSGSPSATADTFLARPSHVQAPGISGQARQHKAPKANRGLGWPIPKRRLKTKGWRRKIDGGMDRTCSAAWSEPTVKPSLVAEGSNFDEGQGDAANPMQPSALEALSMLISTMSHETFQEGCDSPSSKELPIAATAELQQTVAALPEINPPADLYASANAPHAVCAVHMVSDTRNLSSSDNQVLGGQGRMLSATAPTSSDPATAASHQLAISGSGASEPLLPGRAAPPSTEAVPAAVPQGASHQLQEYDRAPHVASVADRMQADIQAHANETNYLQPAQDHASSLAAHEGLDMQVTGQLAAHPCHDQQRGSGTTARSPRQHAQNMQQVSSKIAGGDTGLPGKLPGMSRRQVDAHKMPEASRAPAELHPGLDTTHDPISRLQFTSGLPQSIQAHASLTQLQDGPASTESAPDPPLASATSSSRDSLLQAIQKQVVRGKSGMTGSRAFRQGLHRLQEDIADAHGKHHGDPGNLSAVPRFPYGGSTTRTSTGMEQATNGTQTIGEDLAASIADAIAQALERRQDRVGPPAASESSSHAMDFLTGALPSALDATRQGMDSSRDDCTVAVETSASTGGMLSDVNSGVLGNGAQDLNIKQLRPGVSMADSNAAGPITLPELAMPSAMSQHSVSQTGKPNDSPPPWPSRDGDCIPAAADPGIGLQTGFPGSPTPAMPMLNLSALRQPMHRDTQADSLAFQPMHMCPHLNDAEPLSAAASLASWTHGSTSQDSSSPSSLSQDALPAIMETHAPAFSSSSNPAAVSAAEIPRPAVASFDRRALQQPQLPAIPGPQSPDAASADRRPPRIAGIDVPGLLDTHAQTAASSSANARKPANLPLVPSSLHAGRSRSAESSFANVNPMIQVSDSSSTCSSSQMSSRPDEEAPEESASLLTEALLQHEGTPAVTSAQMGSSSSRGQADSQGADQYHRSSDVHQHLAAEPLHAQTFVPETSNVPVCSSNTYASSPTFQQESQGHQDAAEASAEPLLQQGLTPRSNHETYSSGSTIPMSARPQAMLAEALPPSVPDTRLHVALPLNIAPAGMMSQLSCSSGSNQQDLAAAQDTPENVTEPLLAAHWASDHPSAVDMADLKEDGGPEMSASQQLDALLLAHSQALEPSLRSSLEASSSGVPEPSAPDYPSQDPDSAAAGSIAQCIPCSIPAQEEEMPRPGCPTPPYPAQALSQEPLQAGPAAESISKHSSPEATQDAMVDQRSPAASVISIDDSADTPANNTAASSYSHALSFLEYSEAGYDGSSLKFVREQREDLAEVAGDSIVSHDPLQQTASCHGLMAEGDSRQQHVSDDRSKDSPAEEVRSRAASAETGGSAQTSIILRGIEDLDSLSASSSESDATDSVSSEVRRSSRSSQEQVDDAAAISTLPMLCTATQGDSATSAPANDEPFTSAGTHSYAPIPDAKQKSLLMNAPPAPSLDQAAGPHAERAKDLHAAEEHAGVGLLYDHKAMSHAHLASEERTSAKEVEQASCSHAKERPALAQSSLDLLMQPFLLSQQQVAAQPDIADQPGQTEQGMHGQQKPLEEGRQQKFEGQLMQPANAGQELTIESSIGPQESESPRPEPSHSSNVPTQQNVGFTTSTVQDAIQAFSVPMPLAVSDQPDSHDERVSSSTQGMSSAAPVTCLLDRNKSPEAGNLAADALKLPAAFGSDPAGNAEPMQGHAATSSMMQTAQQISLDMSTQAAAARAADLPQKDPEVDAVKQLQHQHRLPGRVFPLLDWALAETKDTAEDMARRDAEAAVAPIPELLHSDAHNLINAILARTRALRQASLAARAMTFQASKEAGGGLLPQAKVSQTPSSIASSTKSVDVTSKQASAFQPGASGSLAFPLPGPPAQAHEITAAPLQQSHLSPALCDEAREEHSQAEDAYSMVFESDVSSITSAAGLQKALSRKAASVEAASHANSLHSPSSAQPSGQLVDPELLIMMDGQIMLWQRDVLYEVNANH</sequence>
<feature type="compositionally biased region" description="Low complexity" evidence="1">
    <location>
        <begin position="1670"/>
        <end position="1680"/>
    </location>
</feature>
<feature type="region of interest" description="Disordered" evidence="1">
    <location>
        <begin position="2114"/>
        <end position="2137"/>
    </location>
</feature>
<feature type="region of interest" description="Disordered" evidence="1">
    <location>
        <begin position="583"/>
        <end position="605"/>
    </location>
</feature>
<name>A0AAW1RIU1_9CHLO</name>
<feature type="compositionally biased region" description="Polar residues" evidence="1">
    <location>
        <begin position="1180"/>
        <end position="1192"/>
    </location>
</feature>
<feature type="region of interest" description="Disordered" evidence="1">
    <location>
        <begin position="348"/>
        <end position="518"/>
    </location>
</feature>
<feature type="compositionally biased region" description="Low complexity" evidence="1">
    <location>
        <begin position="1418"/>
        <end position="1431"/>
    </location>
</feature>
<feature type="compositionally biased region" description="Polar residues" evidence="1">
    <location>
        <begin position="1457"/>
        <end position="1477"/>
    </location>
</feature>
<feature type="region of interest" description="Disordered" evidence="1">
    <location>
        <begin position="1178"/>
        <end position="1207"/>
    </location>
</feature>
<feature type="region of interest" description="Disordered" evidence="1">
    <location>
        <begin position="773"/>
        <end position="793"/>
    </location>
</feature>
<reference evidence="2 3" key="1">
    <citation type="journal article" date="2024" name="Nat. Commun.">
        <title>Phylogenomics reveals the evolutionary origins of lichenization in chlorophyte algae.</title>
        <authorList>
            <person name="Puginier C."/>
            <person name="Libourel C."/>
            <person name="Otte J."/>
            <person name="Skaloud P."/>
            <person name="Haon M."/>
            <person name="Grisel S."/>
            <person name="Petersen M."/>
            <person name="Berrin J.G."/>
            <person name="Delaux P.M."/>
            <person name="Dal Grande F."/>
            <person name="Keller J."/>
        </authorList>
    </citation>
    <scope>NUCLEOTIDE SEQUENCE [LARGE SCALE GENOMIC DNA]</scope>
    <source>
        <strain evidence="2 3">SAG 2145</strain>
    </source>
</reference>
<feature type="region of interest" description="Disordered" evidence="1">
    <location>
        <begin position="1338"/>
        <end position="1395"/>
    </location>
</feature>
<feature type="compositionally biased region" description="Basic and acidic residues" evidence="1">
    <location>
        <begin position="1845"/>
        <end position="1867"/>
    </location>
</feature>
<feature type="compositionally biased region" description="Polar residues" evidence="1">
    <location>
        <begin position="427"/>
        <end position="444"/>
    </location>
</feature>
<feature type="compositionally biased region" description="Polar residues" evidence="1">
    <location>
        <begin position="869"/>
        <end position="890"/>
    </location>
</feature>
<feature type="region of interest" description="Disordered" evidence="1">
    <location>
        <begin position="2017"/>
        <end position="2038"/>
    </location>
</feature>
<feature type="compositionally biased region" description="Polar residues" evidence="1">
    <location>
        <begin position="212"/>
        <end position="226"/>
    </location>
</feature>
<feature type="compositionally biased region" description="Low complexity" evidence="1">
    <location>
        <begin position="312"/>
        <end position="325"/>
    </location>
</feature>
<feature type="compositionally biased region" description="Basic and acidic residues" evidence="1">
    <location>
        <begin position="495"/>
        <end position="509"/>
    </location>
</feature>
<feature type="region of interest" description="Disordered" evidence="1">
    <location>
        <begin position="1455"/>
        <end position="1486"/>
    </location>
</feature>
<evidence type="ECO:0000256" key="1">
    <source>
        <dbReference type="SAM" id="MobiDB-lite"/>
    </source>
</evidence>
<feature type="compositionally biased region" description="Basic residues" evidence="1">
    <location>
        <begin position="356"/>
        <end position="373"/>
    </location>
</feature>
<evidence type="ECO:0000313" key="3">
    <source>
        <dbReference type="Proteomes" id="UP001438707"/>
    </source>
</evidence>
<protein>
    <submittedName>
        <fullName evidence="2">Uncharacterized protein</fullName>
    </submittedName>
</protein>
<feature type="compositionally biased region" description="Polar residues" evidence="1">
    <location>
        <begin position="464"/>
        <end position="474"/>
    </location>
</feature>